<feature type="transmembrane region" description="Helical" evidence="7">
    <location>
        <begin position="394"/>
        <end position="417"/>
    </location>
</feature>
<feature type="transmembrane region" description="Helical" evidence="7">
    <location>
        <begin position="170"/>
        <end position="193"/>
    </location>
</feature>
<evidence type="ECO:0000256" key="2">
    <source>
        <dbReference type="ARBA" id="ARBA00022448"/>
    </source>
</evidence>
<feature type="transmembrane region" description="Helical" evidence="7">
    <location>
        <begin position="21"/>
        <end position="42"/>
    </location>
</feature>
<comment type="subcellular location">
    <subcellularLocation>
        <location evidence="1">Cell membrane</location>
        <topology evidence="1">Multi-pass membrane protein</topology>
    </subcellularLocation>
</comment>
<evidence type="ECO:0000256" key="6">
    <source>
        <dbReference type="ARBA" id="ARBA00023136"/>
    </source>
</evidence>
<dbReference type="InterPro" id="IPR002528">
    <property type="entry name" value="MATE_fam"/>
</dbReference>
<dbReference type="RefSeq" id="WP_130181146.1">
    <property type="nucleotide sequence ID" value="NZ_CP035945.1"/>
</dbReference>
<feature type="transmembrane region" description="Helical" evidence="7">
    <location>
        <begin position="326"/>
        <end position="345"/>
    </location>
</feature>
<dbReference type="KEGG" id="bpro:PMF13cell1_02870"/>
<feature type="transmembrane region" description="Helical" evidence="7">
    <location>
        <begin position="199"/>
        <end position="225"/>
    </location>
</feature>
<sequence>MEASKKAPQENVMGTMPVNRLLLTMSIPMVISMLVQALYNIVDSMFVAQISENALTAVSLAFPVQNLMIAVATGTGVGVNALLSRNLGEKKTAAVNLAASNSLFLAFCSYALFLILGIFASRSFFLVQTDNAEIVEYGTTYLMICTAFSFGQFGQLAFERLLQSTGKTFYTMITQGLGAILNIIFDPILIFGLCGFPKMGIAGAAAATVFGQIVAGILAMCFCLWKNHEVKITWSGIKPNKKTIARIYSVGIPSIILSSISSIMTFGMNKILITFSSTATAAFGVYFKLQSFIFMPVFGLNNGVVPIIAFNYGAGKPKRIIQTLKLSICYATAIMLIGLAIFMIFPTGLLHIFNASEYMLEIGVPMLRTISLSFIFGGFCIVCITMFQALAHGILSLIVSAARQLVVLLPVAYIFAQTGHMELVWWAFPIAEIVSVVLCVLGFRYVYHQDIEKLGKDTRRQQ</sequence>
<keyword evidence="3" id="KW-1003">Cell membrane</keyword>
<name>A0A4P6LXJ8_9FIRM</name>
<dbReference type="GO" id="GO:0015297">
    <property type="term" value="F:antiporter activity"/>
    <property type="evidence" value="ECO:0007669"/>
    <property type="project" value="InterPro"/>
</dbReference>
<dbReference type="PANTHER" id="PTHR43549">
    <property type="entry name" value="MULTIDRUG RESISTANCE PROTEIN YPNP-RELATED"/>
    <property type="match status" value="1"/>
</dbReference>
<feature type="transmembrane region" description="Helical" evidence="7">
    <location>
        <begin position="365"/>
        <end position="387"/>
    </location>
</feature>
<dbReference type="InterPro" id="IPR048279">
    <property type="entry name" value="MdtK-like"/>
</dbReference>
<evidence type="ECO:0000256" key="3">
    <source>
        <dbReference type="ARBA" id="ARBA00022475"/>
    </source>
</evidence>
<dbReference type="NCBIfam" id="TIGR00797">
    <property type="entry name" value="matE"/>
    <property type="match status" value="1"/>
</dbReference>
<dbReference type="AlphaFoldDB" id="A0A4P6LXJ8"/>
<keyword evidence="4 7" id="KW-0812">Transmembrane</keyword>
<evidence type="ECO:0000313" key="9">
    <source>
        <dbReference type="Proteomes" id="UP000289794"/>
    </source>
</evidence>
<gene>
    <name evidence="8" type="primary">mepA_18</name>
    <name evidence="8" type="ORF">PMF13cell1_02870</name>
</gene>
<dbReference type="Pfam" id="PF01554">
    <property type="entry name" value="MatE"/>
    <property type="match status" value="2"/>
</dbReference>
<feature type="transmembrane region" description="Helical" evidence="7">
    <location>
        <begin position="293"/>
        <end position="314"/>
    </location>
</feature>
<evidence type="ECO:0000313" key="8">
    <source>
        <dbReference type="EMBL" id="QBE97314.1"/>
    </source>
</evidence>
<organism evidence="8 9">
    <name type="scientific">Blautia producta</name>
    <dbReference type="NCBI Taxonomy" id="33035"/>
    <lineage>
        <taxon>Bacteria</taxon>
        <taxon>Bacillati</taxon>
        <taxon>Bacillota</taxon>
        <taxon>Clostridia</taxon>
        <taxon>Lachnospirales</taxon>
        <taxon>Lachnospiraceae</taxon>
        <taxon>Blautia</taxon>
    </lineage>
</organism>
<dbReference type="CDD" id="cd13144">
    <property type="entry name" value="MATE_like_4"/>
    <property type="match status" value="1"/>
</dbReference>
<dbReference type="EMBL" id="CP035945">
    <property type="protein sequence ID" value="QBE97314.1"/>
    <property type="molecule type" value="Genomic_DNA"/>
</dbReference>
<dbReference type="PANTHER" id="PTHR43549:SF2">
    <property type="entry name" value="MULTIDRUG RESISTANCE PROTEIN NORM-RELATED"/>
    <property type="match status" value="1"/>
</dbReference>
<evidence type="ECO:0000256" key="4">
    <source>
        <dbReference type="ARBA" id="ARBA00022692"/>
    </source>
</evidence>
<accession>A0A4P6LXJ8</accession>
<feature type="transmembrane region" description="Helical" evidence="7">
    <location>
        <begin position="95"/>
        <end position="120"/>
    </location>
</feature>
<dbReference type="Proteomes" id="UP000289794">
    <property type="component" value="Chromosome"/>
</dbReference>
<keyword evidence="2" id="KW-0813">Transport</keyword>
<feature type="transmembrane region" description="Helical" evidence="7">
    <location>
        <begin position="246"/>
        <end position="273"/>
    </location>
</feature>
<feature type="transmembrane region" description="Helical" evidence="7">
    <location>
        <begin position="423"/>
        <end position="447"/>
    </location>
</feature>
<dbReference type="InterPro" id="IPR052031">
    <property type="entry name" value="Membrane_Transporter-Flippase"/>
</dbReference>
<protein>
    <submittedName>
        <fullName evidence="8">Multidrug export protein MepA</fullName>
    </submittedName>
</protein>
<feature type="transmembrane region" description="Helical" evidence="7">
    <location>
        <begin position="140"/>
        <end position="158"/>
    </location>
</feature>
<evidence type="ECO:0000256" key="1">
    <source>
        <dbReference type="ARBA" id="ARBA00004651"/>
    </source>
</evidence>
<dbReference type="GO" id="GO:0005886">
    <property type="term" value="C:plasma membrane"/>
    <property type="evidence" value="ECO:0007669"/>
    <property type="project" value="UniProtKB-SubCell"/>
</dbReference>
<evidence type="ECO:0000256" key="5">
    <source>
        <dbReference type="ARBA" id="ARBA00022989"/>
    </source>
</evidence>
<keyword evidence="6 7" id="KW-0472">Membrane</keyword>
<dbReference type="GO" id="GO:0042910">
    <property type="term" value="F:xenobiotic transmembrane transporter activity"/>
    <property type="evidence" value="ECO:0007669"/>
    <property type="project" value="InterPro"/>
</dbReference>
<proteinExistence type="predicted"/>
<keyword evidence="5 7" id="KW-1133">Transmembrane helix</keyword>
<dbReference type="PIRSF" id="PIRSF006603">
    <property type="entry name" value="DinF"/>
    <property type="match status" value="1"/>
</dbReference>
<evidence type="ECO:0000256" key="7">
    <source>
        <dbReference type="SAM" id="Phobius"/>
    </source>
</evidence>
<feature type="transmembrane region" description="Helical" evidence="7">
    <location>
        <begin position="62"/>
        <end position="83"/>
    </location>
</feature>
<reference evidence="8 9" key="1">
    <citation type="submission" date="2019-01" db="EMBL/GenBank/DDBJ databases">
        <title>PMF-metabolizing Aryl O-demethylase.</title>
        <authorList>
            <person name="Kim M."/>
        </authorList>
    </citation>
    <scope>NUCLEOTIDE SEQUENCE [LARGE SCALE GENOMIC DNA]</scope>
    <source>
        <strain evidence="8 9">PMF1</strain>
    </source>
</reference>